<dbReference type="RefSeq" id="WP_009492023.1">
    <property type="nucleotide sequence ID" value="NZ_CP141049.1"/>
</dbReference>
<dbReference type="PATRIC" id="fig|864069.3.peg.3015"/>
<dbReference type="SUPFAM" id="SSF52540">
    <property type="entry name" value="P-loop containing nucleoside triphosphate hydrolases"/>
    <property type="match status" value="1"/>
</dbReference>
<dbReference type="eggNOG" id="COG0645">
    <property type="taxonomic scope" value="Bacteria"/>
</dbReference>
<dbReference type="Pfam" id="PF13671">
    <property type="entry name" value="AAA_33"/>
    <property type="match status" value="1"/>
</dbReference>
<reference evidence="1 2" key="1">
    <citation type="submission" date="2012-02" db="EMBL/GenBank/DDBJ databases">
        <title>Improved High-Quality Draft sequence of Microvirga sp. WSM3557.</title>
        <authorList>
            <consortium name="US DOE Joint Genome Institute"/>
            <person name="Lucas S."/>
            <person name="Han J."/>
            <person name="Lapidus A."/>
            <person name="Cheng J.-F."/>
            <person name="Goodwin L."/>
            <person name="Pitluck S."/>
            <person name="Peters L."/>
            <person name="Zhang X."/>
            <person name="Detter J.C."/>
            <person name="Han C."/>
            <person name="Tapia R."/>
            <person name="Land M."/>
            <person name="Hauser L."/>
            <person name="Kyrpides N."/>
            <person name="Ivanova N."/>
            <person name="Pagani I."/>
            <person name="Brau L."/>
            <person name="Yates R."/>
            <person name="O'Hara G."/>
            <person name="Rui T."/>
            <person name="Howieson J."/>
            <person name="Reeve W."/>
            <person name="Woyke T."/>
        </authorList>
    </citation>
    <scope>NUCLEOTIDE SEQUENCE [LARGE SCALE GENOMIC DNA]</scope>
    <source>
        <strain evidence="1 2">WSM3557</strain>
    </source>
</reference>
<organism evidence="1 2">
    <name type="scientific">Microvirga lotononidis</name>
    <dbReference type="NCBI Taxonomy" id="864069"/>
    <lineage>
        <taxon>Bacteria</taxon>
        <taxon>Pseudomonadati</taxon>
        <taxon>Pseudomonadota</taxon>
        <taxon>Alphaproteobacteria</taxon>
        <taxon>Hyphomicrobiales</taxon>
        <taxon>Methylobacteriaceae</taxon>
        <taxon>Microvirga</taxon>
    </lineage>
</organism>
<protein>
    <submittedName>
        <fullName evidence="1">Uncharacterized protein</fullName>
    </submittedName>
</protein>
<accession>I4YQJ8</accession>
<dbReference type="EMBL" id="JH660645">
    <property type="protein sequence ID" value="EIM26240.1"/>
    <property type="molecule type" value="Genomic_DNA"/>
</dbReference>
<dbReference type="HOGENOM" id="CLU_111135_0_0_5"/>
<name>I4YQJ8_9HYPH</name>
<dbReference type="Gene3D" id="3.40.50.300">
    <property type="entry name" value="P-loop containing nucleotide triphosphate hydrolases"/>
    <property type="match status" value="1"/>
</dbReference>
<dbReference type="Proteomes" id="UP000003947">
    <property type="component" value="Unassembled WGS sequence"/>
</dbReference>
<dbReference type="AlphaFoldDB" id="I4YQJ8"/>
<keyword evidence="2" id="KW-1185">Reference proteome</keyword>
<dbReference type="OrthoDB" id="9799092at2"/>
<dbReference type="STRING" id="864069.MicloDRAFT_00027890"/>
<evidence type="ECO:0000313" key="2">
    <source>
        <dbReference type="Proteomes" id="UP000003947"/>
    </source>
</evidence>
<proteinExistence type="predicted"/>
<gene>
    <name evidence="1" type="ORF">MicloDRAFT_00027890</name>
</gene>
<evidence type="ECO:0000313" key="1">
    <source>
        <dbReference type="EMBL" id="EIM26240.1"/>
    </source>
</evidence>
<dbReference type="InterPro" id="IPR027417">
    <property type="entry name" value="P-loop_NTPase"/>
</dbReference>
<sequence length="187" mass="21145">MIIWLNGPFGSGKTTLAQKLRERKPNLLLFDPEEIGFIVKTMVPQAPSGDYQDLPLWRGMTAAALIEIRKHYSQDILVPMTLVSPDYLDELLGGLRRRGEDVLHVFLTIDEAVLRERIERQIMASDRARNERIRDWRLAQVNRCLAAREIMPDGTRFLDTGLDTPEVLADKVLGWLGADGHIPSGSD</sequence>